<dbReference type="Pfam" id="PF10105">
    <property type="entry name" value="DUF2344"/>
    <property type="match status" value="1"/>
</dbReference>
<dbReference type="EMBL" id="FQZO01000001">
    <property type="protein sequence ID" value="SHI47526.1"/>
    <property type="molecule type" value="Genomic_DNA"/>
</dbReference>
<dbReference type="Proteomes" id="UP000184080">
    <property type="component" value="Unassembled WGS sequence"/>
</dbReference>
<accession>A0A1M6BFQ1</accession>
<sequence>MVRYLIKFTKEPEIKFVAHLDFMRTIQRVVRRAGLPAAYSKGFNPHMSLSLAQPLAVGVYSTGDYLDLDLEAYVNPEEMINKLNGCSPLGIKFLQAAEVKTQEGRKVPQSMALIDAARYTIKIKCIEGSTYEDQFKNILKMDSWVTIKKSKKGSKEVDIKTMIKDFKYSFKDNVLIISTLISCGSRENLSADLLASYFVDNMENSKKEAFVEIYREDMYALKNNKLVSLIKYVS</sequence>
<proteinExistence type="predicted"/>
<keyword evidence="3" id="KW-1185">Reference proteome</keyword>
<protein>
    <submittedName>
        <fullName evidence="2">Radical SAM-linked protein</fullName>
    </submittedName>
</protein>
<organism evidence="2 3">
    <name type="scientific">Clostridium amylolyticum</name>
    <dbReference type="NCBI Taxonomy" id="1121298"/>
    <lineage>
        <taxon>Bacteria</taxon>
        <taxon>Bacillati</taxon>
        <taxon>Bacillota</taxon>
        <taxon>Clostridia</taxon>
        <taxon>Eubacteriales</taxon>
        <taxon>Clostridiaceae</taxon>
        <taxon>Clostridium</taxon>
    </lineage>
</organism>
<dbReference type="NCBIfam" id="TIGR03936">
    <property type="entry name" value="sam_1_link_chp"/>
    <property type="match status" value="1"/>
</dbReference>
<evidence type="ECO:0000259" key="1">
    <source>
        <dbReference type="Pfam" id="PF10105"/>
    </source>
</evidence>
<feature type="domain" description="DUF2344" evidence="1">
    <location>
        <begin position="3"/>
        <end position="190"/>
    </location>
</feature>
<dbReference type="STRING" id="1121298.SAMN05444401_0751"/>
<evidence type="ECO:0000313" key="2">
    <source>
        <dbReference type="EMBL" id="SHI47526.1"/>
    </source>
</evidence>
<reference evidence="2 3" key="1">
    <citation type="submission" date="2016-11" db="EMBL/GenBank/DDBJ databases">
        <authorList>
            <person name="Jaros S."/>
            <person name="Januszkiewicz K."/>
            <person name="Wedrychowicz H."/>
        </authorList>
    </citation>
    <scope>NUCLEOTIDE SEQUENCE [LARGE SCALE GENOMIC DNA]</scope>
    <source>
        <strain evidence="2 3">DSM 21864</strain>
    </source>
</reference>
<dbReference type="AlphaFoldDB" id="A0A1M6BFQ1"/>
<gene>
    <name evidence="2" type="ORF">SAMN05444401_0751</name>
</gene>
<evidence type="ECO:0000313" key="3">
    <source>
        <dbReference type="Proteomes" id="UP000184080"/>
    </source>
</evidence>
<name>A0A1M6BFQ1_9CLOT</name>
<dbReference type="InterPro" id="IPR018768">
    <property type="entry name" value="DUF2344"/>
</dbReference>